<evidence type="ECO:0000313" key="8">
    <source>
        <dbReference type="EMBL" id="RCK24401.1"/>
    </source>
</evidence>
<dbReference type="RefSeq" id="WP_062956853.1">
    <property type="nucleotide sequence ID" value="NZ_JPWB01000002.1"/>
</dbReference>
<accession>A0A367VIZ4</accession>
<comment type="subcellular location">
    <subcellularLocation>
        <location evidence="1">Cell membrane</location>
        <topology evidence="1">Multi-pass membrane protein</topology>
    </subcellularLocation>
</comment>
<dbReference type="GO" id="GO:0042970">
    <property type="term" value="F:homoserine transmembrane transporter activity"/>
    <property type="evidence" value="ECO:0007669"/>
    <property type="project" value="TreeGrafter"/>
</dbReference>
<proteinExistence type="inferred from homology"/>
<feature type="transmembrane region" description="Helical" evidence="7">
    <location>
        <begin position="71"/>
        <end position="92"/>
    </location>
</feature>
<dbReference type="AlphaFoldDB" id="A0A367VIZ4"/>
<dbReference type="Proteomes" id="UP000253061">
    <property type="component" value="Unassembled WGS sequence"/>
</dbReference>
<feature type="transmembrane region" description="Helical" evidence="7">
    <location>
        <begin position="193"/>
        <end position="212"/>
    </location>
</feature>
<name>A0A367VIZ4_9PROT</name>
<dbReference type="EMBL" id="JPWB01000002">
    <property type="protein sequence ID" value="RCK24401.1"/>
    <property type="molecule type" value="Genomic_DNA"/>
</dbReference>
<evidence type="ECO:0000256" key="3">
    <source>
        <dbReference type="ARBA" id="ARBA00022475"/>
    </source>
</evidence>
<dbReference type="PIRSF" id="PIRSF006324">
    <property type="entry name" value="LeuE"/>
    <property type="match status" value="1"/>
</dbReference>
<feature type="transmembrane region" description="Helical" evidence="7">
    <location>
        <begin position="40"/>
        <end position="65"/>
    </location>
</feature>
<evidence type="ECO:0000256" key="1">
    <source>
        <dbReference type="ARBA" id="ARBA00004651"/>
    </source>
</evidence>
<comment type="similarity">
    <text evidence="2">Belongs to the Rht family.</text>
</comment>
<feature type="transmembrane region" description="Helical" evidence="7">
    <location>
        <begin position="157"/>
        <end position="181"/>
    </location>
</feature>
<evidence type="ECO:0000256" key="7">
    <source>
        <dbReference type="SAM" id="Phobius"/>
    </source>
</evidence>
<feature type="transmembrane region" description="Helical" evidence="7">
    <location>
        <begin position="125"/>
        <end position="145"/>
    </location>
</feature>
<evidence type="ECO:0000256" key="5">
    <source>
        <dbReference type="ARBA" id="ARBA00022989"/>
    </source>
</evidence>
<keyword evidence="6 7" id="KW-0472">Membrane</keyword>
<keyword evidence="3" id="KW-1003">Cell membrane</keyword>
<sequence length="235" mass="25280">MSFEIWLSFTLLVFLLVLTPGPSILIGMSHALRYGARPTLMTALGDVTANMIQMVIAAVGLGAVLATSVTAFAIVKWCGVGFLLVIGLLSFFRKPTEIKIKTGTETNNRTCFEPANALRLFREGFLVAAGNPKAIAFFGALFPQFVDPAEPLAPQLLILGATFVFLDYSFVMIYAVGAARVMPWLVKRGGNNVIARLSGGVLIVAAGLLALIEMPETMAKPHISPEQPIIQQSDR</sequence>
<reference evidence="8 9" key="1">
    <citation type="submission" date="2014-07" db="EMBL/GenBank/DDBJ databases">
        <title>Draft genome sequence of Thalassospira profundimaris R8-17.</title>
        <authorList>
            <person name="Lai Q."/>
            <person name="Shao Z."/>
        </authorList>
    </citation>
    <scope>NUCLEOTIDE SEQUENCE [LARGE SCALE GENOMIC DNA]</scope>
    <source>
        <strain evidence="8 9">R8-17</strain>
    </source>
</reference>
<protein>
    <submittedName>
        <fullName evidence="8">Homoserine lactone transporter</fullName>
    </submittedName>
</protein>
<organism evidence="8 9">
    <name type="scientific">Thalassospira profundimaris</name>
    <dbReference type="NCBI Taxonomy" id="502049"/>
    <lineage>
        <taxon>Bacteria</taxon>
        <taxon>Pseudomonadati</taxon>
        <taxon>Pseudomonadota</taxon>
        <taxon>Alphaproteobacteria</taxon>
        <taxon>Rhodospirillales</taxon>
        <taxon>Thalassospiraceae</taxon>
        <taxon>Thalassospira</taxon>
    </lineage>
</organism>
<evidence type="ECO:0000256" key="6">
    <source>
        <dbReference type="ARBA" id="ARBA00023136"/>
    </source>
</evidence>
<gene>
    <name evidence="8" type="ORF">TH6_06855</name>
</gene>
<dbReference type="InterPro" id="IPR001123">
    <property type="entry name" value="LeuE-type"/>
</dbReference>
<dbReference type="Pfam" id="PF01810">
    <property type="entry name" value="LysE"/>
    <property type="match status" value="1"/>
</dbReference>
<dbReference type="PANTHER" id="PTHR30086:SF14">
    <property type="entry name" value="HOMOSERINE_HOMOSERINE LACTONE EFFLUX PROTEIN"/>
    <property type="match status" value="1"/>
</dbReference>
<dbReference type="GO" id="GO:0005886">
    <property type="term" value="C:plasma membrane"/>
    <property type="evidence" value="ECO:0007669"/>
    <property type="project" value="UniProtKB-SubCell"/>
</dbReference>
<keyword evidence="5 7" id="KW-1133">Transmembrane helix</keyword>
<feature type="transmembrane region" description="Helical" evidence="7">
    <location>
        <begin position="6"/>
        <end position="28"/>
    </location>
</feature>
<comment type="caution">
    <text evidence="8">The sequence shown here is derived from an EMBL/GenBank/DDBJ whole genome shotgun (WGS) entry which is preliminary data.</text>
</comment>
<evidence type="ECO:0000256" key="2">
    <source>
        <dbReference type="ARBA" id="ARBA00007928"/>
    </source>
</evidence>
<dbReference type="PANTHER" id="PTHR30086">
    <property type="entry name" value="ARGININE EXPORTER PROTEIN ARGO"/>
    <property type="match status" value="1"/>
</dbReference>
<evidence type="ECO:0000313" key="9">
    <source>
        <dbReference type="Proteomes" id="UP000253061"/>
    </source>
</evidence>
<keyword evidence="4 7" id="KW-0812">Transmembrane</keyword>
<evidence type="ECO:0000256" key="4">
    <source>
        <dbReference type="ARBA" id="ARBA00022692"/>
    </source>
</evidence>